<dbReference type="Pfam" id="PF00176">
    <property type="entry name" value="SNF2-rel_dom"/>
    <property type="match status" value="2"/>
</dbReference>
<feature type="domain" description="Helicase ATP-binding" evidence="3">
    <location>
        <begin position="829"/>
        <end position="904"/>
    </location>
</feature>
<dbReference type="InterPro" id="IPR000330">
    <property type="entry name" value="SNF2_N"/>
</dbReference>
<dbReference type="InterPro" id="IPR049730">
    <property type="entry name" value="SNF2/RAD54-like_C"/>
</dbReference>
<evidence type="ECO:0000256" key="2">
    <source>
        <dbReference type="SAM" id="MobiDB-lite"/>
    </source>
</evidence>
<dbReference type="STRING" id="6216.A0A158QEV9"/>
<feature type="compositionally biased region" description="Low complexity" evidence="2">
    <location>
        <begin position="372"/>
        <end position="384"/>
    </location>
</feature>
<feature type="region of interest" description="Disordered" evidence="2">
    <location>
        <begin position="372"/>
        <end position="392"/>
    </location>
</feature>
<feature type="domain" description="Helicase C-terminal" evidence="4">
    <location>
        <begin position="1134"/>
        <end position="1290"/>
    </location>
</feature>
<dbReference type="InterPro" id="IPR014001">
    <property type="entry name" value="Helicase_ATP-bd"/>
</dbReference>
<dbReference type="CDD" id="cd18793">
    <property type="entry name" value="SF2_C_SNF"/>
    <property type="match status" value="1"/>
</dbReference>
<keyword evidence="1" id="KW-0378">Hydrolase</keyword>
<dbReference type="Pfam" id="PF00271">
    <property type="entry name" value="Helicase_C"/>
    <property type="match status" value="1"/>
</dbReference>
<dbReference type="SMART" id="SM00487">
    <property type="entry name" value="DEXDc"/>
    <property type="match status" value="1"/>
</dbReference>
<dbReference type="PROSITE" id="PS51192">
    <property type="entry name" value="HELICASE_ATP_BIND_1"/>
    <property type="match status" value="1"/>
</dbReference>
<organism evidence="7">
    <name type="scientific">Hymenolepis diminuta</name>
    <name type="common">Rat tapeworm</name>
    <dbReference type="NCBI Taxonomy" id="6216"/>
    <lineage>
        <taxon>Eukaryota</taxon>
        <taxon>Metazoa</taxon>
        <taxon>Spiralia</taxon>
        <taxon>Lophotrochozoa</taxon>
        <taxon>Platyhelminthes</taxon>
        <taxon>Cestoda</taxon>
        <taxon>Eucestoda</taxon>
        <taxon>Cyclophyllidea</taxon>
        <taxon>Hymenolepididae</taxon>
        <taxon>Hymenolepis</taxon>
    </lineage>
</organism>
<dbReference type="OrthoDB" id="6281180at2759"/>
<dbReference type="InterPro" id="IPR001650">
    <property type="entry name" value="Helicase_C-like"/>
</dbReference>
<evidence type="ECO:0000313" key="6">
    <source>
        <dbReference type="Proteomes" id="UP000274504"/>
    </source>
</evidence>
<gene>
    <name evidence="5" type="ORF">HDID_LOCUS7972</name>
</gene>
<sequence length="1517" mass="172358">MPLPSEGDDVSEVVDILRKIKVYVQSANEQLGHSDSKGKYFTSNNSYIADLLKTSKLIQGPPLRSHQLEGIRWIIDLYKNGLNGILADEMGLGKTAQIIASMALMAENGSPGPFLIVVPLSLLYSWSEQMSTFAPDIPHILYYGSTTERLALRKQIKAKHQSMLETVKESSSYHSNTSVAMNVSKKRKTCKGLAKFPQNIINKPELSIRNIVKMPRKDRVPFIIADKQILNEKSVNQTQWKSGFLSIISFHVSLKYKTESTILSNLEETLEEAISKKRFRPSKRLSIIRKNLNNYSPEYQQAIRSLPTPERQTDVKKKFAKSKKPKIPTIPGFYQSNPEYLANLDKVIDDVLASNDEFSLLVRFDSLFNSESNGNNTSSSTTSDFTDDRSASRDISRPYFSTVYKENKLQVMGNFDQNTNNILYRDCGVISRKLRCENQPNTEPGVYPEVLTKNLSNHSGDSSVNVENNIKMKYSANLMQSQHSEIYHGIENESIQRVSMLSMQASPTTDDLFYSAPSSPIDIFQDVEKNGDKEIHTNESTSNLIITTHDISGGFSKNPIQYPELSLGTNRIFLKNGGILNDKYPDVSWPVSQVITSINQTHQSKSWIISKTENLKEMEGTQTESFESQAVYSRTVQEDMSGSDPFSFIENSYNVEVNVQENTVNDLTDDTGVISQGISMGSLNPVLFLDSNKSSDTSLEMCQSEKIEKLMSRAVYADQCQILMEDKNYGPKISANSRKKGICSSEFHSGAKGFSTLPNNFFSVNLSESVDNKGETKFISTDTLSKDNQDLRTKTEKIELESENETSHTIEDKMVTSEIQDLQRGILPVVITTYETAIKDCSFLSRISFKAMIVDEAQRIKRAASKLYQCLQTYDAEMRLVVTGTPLQNNISELWMLLHFLLPEIFPMVADFARWFDPATLMDQMGRDRLAAQEAEHALITNLRNIIHPFMLRRTKAQVDFKLPPKREVILRVLMTPDQQKLHDYVVQTLLEKGSIAIPTKNSTGSITTVDTKNILNEGCKRRAAYNRCHYYDEHRSDSRNEDPPTVRKRCRRKKQEIVSDNARSTTNGQKEAVLMSDSGKRNERLSLLKKRGRPRKTKFNSRHVENISPPRPTKLCKPPYKFLKSAASSSKLMLLRRLANHSYLTLIFSQFTMVLDVIEDLLEARGWDWVRLDGAVRFETRQEVVHEFNTSDADELPIFLLSTRSGGLGLNLQTSADTVIIHDSDWNPQLDLQAMDRCHRLGQEKPVLVLRYLTANSIEERIYTRALAKRELERLLLHDKSKPFTSTMEFDGENEDQSSKGDLKDEIDYRELLNNPTTTSESTVDALNLTDAEIDQILNRGFESEVPETNCPSIFKTVHNEVRFLFPYFHIFNNDKLNELLLFQSKVCINSEQIETAHLVTSKITEGDTFPNSDELGREKDCCITNTSKDSTLHLGTDFKALEECETSTEQFTKFAMEPDFNLEKIQQSNETDRSNLVLMNHQPDSLRRRKSTRLGSGRSMTTFKTPFKKPLKLEE</sequence>
<dbReference type="GO" id="GO:0005524">
    <property type="term" value="F:ATP binding"/>
    <property type="evidence" value="ECO:0007669"/>
    <property type="project" value="InterPro"/>
</dbReference>
<dbReference type="Gene3D" id="3.40.50.10810">
    <property type="entry name" value="Tandem AAA-ATPase domain"/>
    <property type="match status" value="2"/>
</dbReference>
<evidence type="ECO:0000313" key="7">
    <source>
        <dbReference type="WBParaSite" id="HDID_0000797401-mRNA-1"/>
    </source>
</evidence>
<feature type="compositionally biased region" description="Basic residues" evidence="2">
    <location>
        <begin position="1508"/>
        <end position="1517"/>
    </location>
</feature>
<dbReference type="EMBL" id="UYSG01011006">
    <property type="protein sequence ID" value="VDL60290.1"/>
    <property type="molecule type" value="Genomic_DNA"/>
</dbReference>
<proteinExistence type="predicted"/>
<feature type="region of interest" description="Disordered" evidence="2">
    <location>
        <begin position="1473"/>
        <end position="1517"/>
    </location>
</feature>
<dbReference type="WBParaSite" id="HDID_0000797401-mRNA-1">
    <property type="protein sequence ID" value="HDID_0000797401-mRNA-1"/>
    <property type="gene ID" value="HDID_0000797401"/>
</dbReference>
<dbReference type="Gene3D" id="3.40.50.300">
    <property type="entry name" value="P-loop containing nucleotide triphosphate hydrolases"/>
    <property type="match status" value="1"/>
</dbReference>
<evidence type="ECO:0000259" key="4">
    <source>
        <dbReference type="PROSITE" id="PS51194"/>
    </source>
</evidence>
<dbReference type="SMART" id="SM00490">
    <property type="entry name" value="HELICc"/>
    <property type="match status" value="1"/>
</dbReference>
<dbReference type="PANTHER" id="PTHR10799">
    <property type="entry name" value="SNF2/RAD54 HELICASE FAMILY"/>
    <property type="match status" value="1"/>
</dbReference>
<dbReference type="PROSITE" id="PS51194">
    <property type="entry name" value="HELICASE_CTER"/>
    <property type="match status" value="1"/>
</dbReference>
<dbReference type="InterPro" id="IPR027417">
    <property type="entry name" value="P-loop_NTPase"/>
</dbReference>
<name>A0A158QEV9_HYMDI</name>
<protein>
    <submittedName>
        <fullName evidence="7">Helicase ATP-binding domain-containing protein</fullName>
    </submittedName>
</protein>
<reference evidence="5 6" key="2">
    <citation type="submission" date="2018-11" db="EMBL/GenBank/DDBJ databases">
        <authorList>
            <consortium name="Pathogen Informatics"/>
        </authorList>
    </citation>
    <scope>NUCLEOTIDE SEQUENCE [LARGE SCALE GENOMIC DNA]</scope>
</reference>
<feature type="compositionally biased region" description="Basic and acidic residues" evidence="2">
    <location>
        <begin position="1035"/>
        <end position="1046"/>
    </location>
</feature>
<dbReference type="SUPFAM" id="SSF52540">
    <property type="entry name" value="P-loop containing nucleoside triphosphate hydrolases"/>
    <property type="match status" value="3"/>
</dbReference>
<dbReference type="GO" id="GO:0016787">
    <property type="term" value="F:hydrolase activity"/>
    <property type="evidence" value="ECO:0007669"/>
    <property type="project" value="UniProtKB-KW"/>
</dbReference>
<accession>A0A158QEV9</accession>
<feature type="region of interest" description="Disordered" evidence="2">
    <location>
        <begin position="1035"/>
        <end position="1073"/>
    </location>
</feature>
<evidence type="ECO:0000313" key="5">
    <source>
        <dbReference type="EMBL" id="VDL60290.1"/>
    </source>
</evidence>
<dbReference type="Proteomes" id="UP000274504">
    <property type="component" value="Unassembled WGS sequence"/>
</dbReference>
<evidence type="ECO:0000256" key="1">
    <source>
        <dbReference type="ARBA" id="ARBA00022801"/>
    </source>
</evidence>
<dbReference type="InterPro" id="IPR038718">
    <property type="entry name" value="SNF2-like_sf"/>
</dbReference>
<evidence type="ECO:0000259" key="3">
    <source>
        <dbReference type="PROSITE" id="PS51192"/>
    </source>
</evidence>
<reference evidence="7" key="1">
    <citation type="submission" date="2016-04" db="UniProtKB">
        <authorList>
            <consortium name="WormBaseParasite"/>
        </authorList>
    </citation>
    <scope>IDENTIFICATION</scope>
</reference>